<gene>
    <name evidence="17" type="ORF">C3744_24650</name>
</gene>
<evidence type="ECO:0000256" key="8">
    <source>
        <dbReference type="ARBA" id="ARBA00034317"/>
    </source>
</evidence>
<dbReference type="Proteomes" id="UP000256519">
    <property type="component" value="Unassembled WGS sequence"/>
</dbReference>
<dbReference type="Gene3D" id="1.20.140.10">
    <property type="entry name" value="Butyryl-CoA Dehydrogenase, subunit A, domain 3"/>
    <property type="match status" value="1"/>
</dbReference>
<comment type="catalytic activity">
    <reaction evidence="12">
        <text>dibenzothiophene 5-oxide + FMNH2 + O2 = dibenzothiophene 5,5-dioxide + FMN + H2O + H(+)</text>
        <dbReference type="Rhea" id="RHEA:49080"/>
        <dbReference type="ChEBI" id="CHEBI:15377"/>
        <dbReference type="ChEBI" id="CHEBI:15378"/>
        <dbReference type="ChEBI" id="CHEBI:15379"/>
        <dbReference type="ChEBI" id="CHEBI:23683"/>
        <dbReference type="ChEBI" id="CHEBI:57618"/>
        <dbReference type="ChEBI" id="CHEBI:58210"/>
        <dbReference type="ChEBI" id="CHEBI:90356"/>
    </reaction>
</comment>
<dbReference type="GO" id="GO:0050660">
    <property type="term" value="F:flavin adenine dinucleotide binding"/>
    <property type="evidence" value="ECO:0007669"/>
    <property type="project" value="InterPro"/>
</dbReference>
<feature type="domain" description="Acyl-CoA dehydrogenase/oxidase N-terminal" evidence="15">
    <location>
        <begin position="12"/>
        <end position="110"/>
    </location>
</feature>
<sequence length="393" mass="44932">MPIHSPTKRSIQEQAYLLAAEFKKTAIQRDKKGGNPRWERDLIRKSGLLNLLIPKRLGGMGKTWEEVFEVVQIFAQADSSLAHVYGYHFLNLTTPYFYGTPEQSDFYYQQTLQQNLFWGNAFNPIDLNLFATKKNSSIFLNGKKTFCSGSADSDYLIVSSIFEETEVPLIAVIPTTRQGIEINGDWDHFGQRQTDSGSITFKNVPVYKEDILAAVPPNDEFLSIRSTIANFLITHIMLGITKSAINEALQYVSTKTRARFAQHSSAIDDPYIQRHLGQFHIQYKAAESLISQTTTAFQEAWEKGWSITEKEKTIMQNSIGIAKAFITTAGLDITSRIFDVMGSRATSNTYRYDRFWRNIRTLSLHAPIDYEIQRLGSWMLQNYKNHFSLEEDQ</sequence>
<feature type="domain" description="Acyl-CoA oxidase/dehydrogenase middle" evidence="14">
    <location>
        <begin position="131"/>
        <end position="204"/>
    </location>
</feature>
<protein>
    <recommendedName>
        <fullName evidence="10">Dibenzothiophene monooxygenase</fullName>
        <ecNumber evidence="9">1.14.14.21</ecNumber>
    </recommendedName>
</protein>
<accession>A0A3D8WVZ1</accession>
<dbReference type="Gene3D" id="2.40.110.10">
    <property type="entry name" value="Butyryl-CoA Dehydrogenase, subunit A, domain 2"/>
    <property type="match status" value="1"/>
</dbReference>
<evidence type="ECO:0000313" key="18">
    <source>
        <dbReference type="Proteomes" id="UP000256519"/>
    </source>
</evidence>
<dbReference type="InterPro" id="IPR037069">
    <property type="entry name" value="AcylCoA_DH/ox_N_sf"/>
</dbReference>
<dbReference type="Gene3D" id="1.10.540.10">
    <property type="entry name" value="Acyl-CoA dehydrogenase/oxidase, N-terminal domain"/>
    <property type="match status" value="1"/>
</dbReference>
<keyword evidence="6" id="KW-0503">Monooxygenase</keyword>
<dbReference type="PANTHER" id="PTHR43884:SF12">
    <property type="entry name" value="ISOVALERYL-COA DEHYDROGENASE, MITOCHONDRIAL-RELATED"/>
    <property type="match status" value="1"/>
</dbReference>
<evidence type="ECO:0000256" key="5">
    <source>
        <dbReference type="ARBA" id="ARBA00023002"/>
    </source>
</evidence>
<evidence type="ECO:0000256" key="13">
    <source>
        <dbReference type="ARBA" id="ARBA00049456"/>
    </source>
</evidence>
<feature type="domain" description="Acyl-CoA dehydrogenase C-terminal" evidence="16">
    <location>
        <begin position="233"/>
        <end position="368"/>
    </location>
</feature>
<dbReference type="PANTHER" id="PTHR43884">
    <property type="entry name" value="ACYL-COA DEHYDROGENASE"/>
    <property type="match status" value="1"/>
</dbReference>
<evidence type="ECO:0000256" key="11">
    <source>
        <dbReference type="ARBA" id="ARBA00047859"/>
    </source>
</evidence>
<evidence type="ECO:0000256" key="7">
    <source>
        <dbReference type="ARBA" id="ARBA00034307"/>
    </source>
</evidence>
<comment type="catalytic activity">
    <reaction evidence="13">
        <text>dibenzothiophene + 2 FMNH2 + 2 O2 = dibenzothiophene 5,5-dioxide + 2 FMN + 2 H2O + 2 H(+)</text>
        <dbReference type="Rhea" id="RHEA:49072"/>
        <dbReference type="ChEBI" id="CHEBI:15377"/>
        <dbReference type="ChEBI" id="CHEBI:15378"/>
        <dbReference type="ChEBI" id="CHEBI:15379"/>
        <dbReference type="ChEBI" id="CHEBI:23681"/>
        <dbReference type="ChEBI" id="CHEBI:57618"/>
        <dbReference type="ChEBI" id="CHEBI:58210"/>
        <dbReference type="ChEBI" id="CHEBI:90356"/>
        <dbReference type="EC" id="1.14.14.21"/>
    </reaction>
</comment>
<evidence type="ECO:0000256" key="4">
    <source>
        <dbReference type="ARBA" id="ARBA00022741"/>
    </source>
</evidence>
<dbReference type="Pfam" id="PF02770">
    <property type="entry name" value="Acyl-CoA_dh_M"/>
    <property type="match status" value="1"/>
</dbReference>
<dbReference type="InterPro" id="IPR036250">
    <property type="entry name" value="AcylCo_DH-like_C"/>
</dbReference>
<keyword evidence="4" id="KW-0547">Nucleotide-binding</keyword>
<dbReference type="AlphaFoldDB" id="A0A3D8WVZ1"/>
<comment type="similarity">
    <text evidence="8">Belongs to the DszC flavin monooxygenase family.</text>
</comment>
<dbReference type="RefSeq" id="WP_116077578.1">
    <property type="nucleotide sequence ID" value="NZ_CP187630.1"/>
</dbReference>
<keyword evidence="3" id="KW-0288">FMN</keyword>
<dbReference type="GO" id="GO:0004497">
    <property type="term" value="F:monooxygenase activity"/>
    <property type="evidence" value="ECO:0007669"/>
    <property type="project" value="UniProtKB-KW"/>
</dbReference>
<comment type="subcellular location">
    <subcellularLocation>
        <location evidence="1">Cytoplasm</location>
    </subcellularLocation>
</comment>
<dbReference type="SUPFAM" id="SSF47203">
    <property type="entry name" value="Acyl-CoA dehydrogenase C-terminal domain-like"/>
    <property type="match status" value="1"/>
</dbReference>
<evidence type="ECO:0000259" key="16">
    <source>
        <dbReference type="Pfam" id="PF08028"/>
    </source>
</evidence>
<dbReference type="Pfam" id="PF08028">
    <property type="entry name" value="Acyl-CoA_dh_2"/>
    <property type="match status" value="1"/>
</dbReference>
<dbReference type="EMBL" id="PQWM01000036">
    <property type="protein sequence ID" value="RDZ09298.1"/>
    <property type="molecule type" value="Genomic_DNA"/>
</dbReference>
<evidence type="ECO:0000256" key="6">
    <source>
        <dbReference type="ARBA" id="ARBA00023033"/>
    </source>
</evidence>
<dbReference type="PIRSF" id="PIRSF016578">
    <property type="entry name" value="HsaA"/>
    <property type="match status" value="1"/>
</dbReference>
<dbReference type="EC" id="1.14.14.21" evidence="9"/>
<name>A0A3D8WVZ1_PRIMG</name>
<organism evidence="17 18">
    <name type="scientific">Priestia megaterium</name>
    <name type="common">Bacillus megaterium</name>
    <dbReference type="NCBI Taxonomy" id="1404"/>
    <lineage>
        <taxon>Bacteria</taxon>
        <taxon>Bacillati</taxon>
        <taxon>Bacillota</taxon>
        <taxon>Bacilli</taxon>
        <taxon>Bacillales</taxon>
        <taxon>Bacillaceae</taxon>
        <taxon>Priestia</taxon>
    </lineage>
</organism>
<comment type="pathway">
    <text evidence="7">Sulfur metabolism; dibenzothiophene degradation.</text>
</comment>
<evidence type="ECO:0000256" key="9">
    <source>
        <dbReference type="ARBA" id="ARBA00034328"/>
    </source>
</evidence>
<dbReference type="GO" id="GO:0008470">
    <property type="term" value="F:3-methylbutanoyl-CoA dehydrogenase activity"/>
    <property type="evidence" value="ECO:0007669"/>
    <property type="project" value="TreeGrafter"/>
</dbReference>
<evidence type="ECO:0000256" key="12">
    <source>
        <dbReference type="ARBA" id="ARBA00048445"/>
    </source>
</evidence>
<keyword evidence="5" id="KW-0560">Oxidoreductase</keyword>
<reference evidence="17 18" key="1">
    <citation type="journal article" date="2018" name="Appl. Environ. Microbiol.">
        <title>Antimicrobial susceptibility testing and tentative epidemiological cut-off values of five Bacillus species relevant for use as animal feed additives or for plant protection.</title>
        <authorList>
            <person name="Agerso Y."/>
            <person name="Stuer-Lauridsen B."/>
            <person name="Bjerre K."/>
            <person name="Jensen M.G."/>
            <person name="Johansen E."/>
            <person name="Bennedsen M."/>
            <person name="Brockmann E."/>
            <person name="Nielsen B."/>
        </authorList>
    </citation>
    <scope>NUCLEOTIDE SEQUENCE [LARGE SCALE GENOMIC DNA]</scope>
    <source>
        <strain evidence="17 18">CHCC20162</strain>
    </source>
</reference>
<proteinExistence type="inferred from homology"/>
<dbReference type="Pfam" id="PF02771">
    <property type="entry name" value="Acyl-CoA_dh_N"/>
    <property type="match status" value="1"/>
</dbReference>
<evidence type="ECO:0000259" key="14">
    <source>
        <dbReference type="Pfam" id="PF02770"/>
    </source>
</evidence>
<evidence type="ECO:0000313" key="17">
    <source>
        <dbReference type="EMBL" id="RDZ09298.1"/>
    </source>
</evidence>
<dbReference type="GO" id="GO:0005737">
    <property type="term" value="C:cytoplasm"/>
    <property type="evidence" value="ECO:0007669"/>
    <property type="project" value="UniProtKB-SubCell"/>
</dbReference>
<dbReference type="InterPro" id="IPR006091">
    <property type="entry name" value="Acyl-CoA_Oxase/DH_mid-dom"/>
</dbReference>
<keyword evidence="2" id="KW-0285">Flavoprotein</keyword>
<evidence type="ECO:0000256" key="1">
    <source>
        <dbReference type="ARBA" id="ARBA00004496"/>
    </source>
</evidence>
<dbReference type="SUPFAM" id="SSF56645">
    <property type="entry name" value="Acyl-CoA dehydrogenase NM domain-like"/>
    <property type="match status" value="1"/>
</dbReference>
<evidence type="ECO:0000256" key="3">
    <source>
        <dbReference type="ARBA" id="ARBA00022643"/>
    </source>
</evidence>
<evidence type="ECO:0000259" key="15">
    <source>
        <dbReference type="Pfam" id="PF02771"/>
    </source>
</evidence>
<dbReference type="InterPro" id="IPR013107">
    <property type="entry name" value="Acyl-CoA_DH_C"/>
</dbReference>
<dbReference type="InterPro" id="IPR009100">
    <property type="entry name" value="AcylCoA_DH/oxidase_NM_dom_sf"/>
</dbReference>
<dbReference type="InterPro" id="IPR013786">
    <property type="entry name" value="AcylCoA_DH/ox_N"/>
</dbReference>
<comment type="caution">
    <text evidence="17">The sequence shown here is derived from an EMBL/GenBank/DDBJ whole genome shotgun (WGS) entry which is preliminary data.</text>
</comment>
<dbReference type="FunFam" id="2.40.110.10:FF:000020">
    <property type="entry name" value="Putative acyl-CoA dehydrogenase YdbM"/>
    <property type="match status" value="1"/>
</dbReference>
<comment type="catalytic activity">
    <reaction evidence="11">
        <text>dibenzothiophene + FMNH2 + O2 = dibenzothiophene 5-oxide + FMN + H2O + H(+)</text>
        <dbReference type="Rhea" id="RHEA:49076"/>
        <dbReference type="ChEBI" id="CHEBI:15377"/>
        <dbReference type="ChEBI" id="CHEBI:15378"/>
        <dbReference type="ChEBI" id="CHEBI:15379"/>
        <dbReference type="ChEBI" id="CHEBI:23681"/>
        <dbReference type="ChEBI" id="CHEBI:23683"/>
        <dbReference type="ChEBI" id="CHEBI:57618"/>
        <dbReference type="ChEBI" id="CHEBI:58210"/>
    </reaction>
</comment>
<dbReference type="InterPro" id="IPR046373">
    <property type="entry name" value="Acyl-CoA_Oxase/DH_mid-dom_sf"/>
</dbReference>
<evidence type="ECO:0000256" key="2">
    <source>
        <dbReference type="ARBA" id="ARBA00022630"/>
    </source>
</evidence>
<dbReference type="GO" id="GO:0006552">
    <property type="term" value="P:L-leucine catabolic process"/>
    <property type="evidence" value="ECO:0007669"/>
    <property type="project" value="TreeGrafter"/>
</dbReference>
<evidence type="ECO:0000256" key="10">
    <source>
        <dbReference type="ARBA" id="ARBA00034345"/>
    </source>
</evidence>